<keyword evidence="11" id="KW-1185">Reference proteome</keyword>
<evidence type="ECO:0000256" key="3">
    <source>
        <dbReference type="ARBA" id="ARBA00022448"/>
    </source>
</evidence>
<evidence type="ECO:0000256" key="6">
    <source>
        <dbReference type="ARBA" id="ARBA00022989"/>
    </source>
</evidence>
<evidence type="ECO:0000313" key="11">
    <source>
        <dbReference type="Proteomes" id="UP001597353"/>
    </source>
</evidence>
<evidence type="ECO:0000313" key="10">
    <source>
        <dbReference type="EMBL" id="MFD1911397.1"/>
    </source>
</evidence>
<dbReference type="InterPro" id="IPR004626">
    <property type="entry name" value="RarD"/>
</dbReference>
<evidence type="ECO:0000259" key="9">
    <source>
        <dbReference type="Pfam" id="PF00892"/>
    </source>
</evidence>
<accession>A0ABW4S354</accession>
<keyword evidence="4" id="KW-1003">Cell membrane</keyword>
<dbReference type="SUPFAM" id="SSF103481">
    <property type="entry name" value="Multidrug resistance efflux transporter EmrE"/>
    <property type="match status" value="2"/>
</dbReference>
<dbReference type="InterPro" id="IPR000620">
    <property type="entry name" value="EamA_dom"/>
</dbReference>
<dbReference type="PANTHER" id="PTHR22911">
    <property type="entry name" value="ACYL-MALONYL CONDENSING ENZYME-RELATED"/>
    <property type="match status" value="1"/>
</dbReference>
<evidence type="ECO:0000256" key="4">
    <source>
        <dbReference type="ARBA" id="ARBA00022475"/>
    </source>
</evidence>
<keyword evidence="5 8" id="KW-0812">Transmembrane</keyword>
<dbReference type="PANTHER" id="PTHR22911:SF137">
    <property type="entry name" value="SOLUTE CARRIER FAMILY 35 MEMBER G2-RELATED"/>
    <property type="match status" value="1"/>
</dbReference>
<keyword evidence="6 8" id="KW-1133">Transmembrane helix</keyword>
<keyword evidence="3" id="KW-0813">Transport</keyword>
<comment type="caution">
    <text evidence="10">The sequence shown here is derived from an EMBL/GenBank/DDBJ whole genome shotgun (WGS) entry which is preliminary data.</text>
</comment>
<dbReference type="Proteomes" id="UP001597353">
    <property type="component" value="Unassembled WGS sequence"/>
</dbReference>
<dbReference type="NCBIfam" id="TIGR00688">
    <property type="entry name" value="rarD"/>
    <property type="match status" value="1"/>
</dbReference>
<feature type="transmembrane region" description="Helical" evidence="8">
    <location>
        <begin position="138"/>
        <end position="155"/>
    </location>
</feature>
<proteinExistence type="inferred from homology"/>
<evidence type="ECO:0000256" key="2">
    <source>
        <dbReference type="ARBA" id="ARBA00007362"/>
    </source>
</evidence>
<feature type="domain" description="EamA" evidence="9">
    <location>
        <begin position="18"/>
        <end position="153"/>
    </location>
</feature>
<evidence type="ECO:0000256" key="1">
    <source>
        <dbReference type="ARBA" id="ARBA00004651"/>
    </source>
</evidence>
<feature type="transmembrane region" description="Helical" evidence="8">
    <location>
        <begin position="222"/>
        <end position="241"/>
    </location>
</feature>
<dbReference type="EMBL" id="JBHUGH010000003">
    <property type="protein sequence ID" value="MFD1911397.1"/>
    <property type="molecule type" value="Genomic_DNA"/>
</dbReference>
<dbReference type="InterPro" id="IPR037185">
    <property type="entry name" value="EmrE-like"/>
</dbReference>
<feature type="transmembrane region" description="Helical" evidence="8">
    <location>
        <begin position="189"/>
        <end position="210"/>
    </location>
</feature>
<comment type="similarity">
    <text evidence="2">Belongs to the EamA transporter family.</text>
</comment>
<name>A0ABW4S354_9RHOB</name>
<evidence type="ECO:0000256" key="5">
    <source>
        <dbReference type="ARBA" id="ARBA00022692"/>
    </source>
</evidence>
<protein>
    <submittedName>
        <fullName evidence="10">EamA family transporter RarD</fullName>
    </submittedName>
</protein>
<sequence length="303" mass="32541">MNDATPGTLPENADTPAGFAYALAAYLMWGALLPIYMKALSHVPAVEVIAHRVVWSLPIAAAVLIVTRRMDALRVALASRRTLAMAAVTATLVSANWGIYVWAIGSGHALDAALGYYINPLFSVLLGAVLLRESLGRLQIAALCLAGAAVLALTLEGGRVPWVALGLTLTWGLYAYFKKSLPVGPNQGFFLEVLLLTPPALIWIIWLTYSGQSHFGGSSSDVLLLIGCGLVTAVPLITYANAAKLLRLSTIGIMQYIAPTMVFLTAIVLFGEPLDRARMIAFPLIWAALLLYSLPLLRQMRRA</sequence>
<feature type="transmembrane region" description="Helical" evidence="8">
    <location>
        <begin position="277"/>
        <end position="297"/>
    </location>
</feature>
<dbReference type="Pfam" id="PF00892">
    <property type="entry name" value="EamA"/>
    <property type="match status" value="1"/>
</dbReference>
<gene>
    <name evidence="10" type="primary">rarD</name>
    <name evidence="10" type="ORF">ACFSGJ_04120</name>
</gene>
<feature type="transmembrane region" description="Helical" evidence="8">
    <location>
        <begin position="253"/>
        <end position="271"/>
    </location>
</feature>
<organism evidence="10 11">
    <name type="scientific">Halodurantibacterium flavum</name>
    <dbReference type="NCBI Taxonomy" id="1382802"/>
    <lineage>
        <taxon>Bacteria</taxon>
        <taxon>Pseudomonadati</taxon>
        <taxon>Pseudomonadota</taxon>
        <taxon>Alphaproteobacteria</taxon>
        <taxon>Rhodobacterales</taxon>
        <taxon>Paracoccaceae</taxon>
        <taxon>Halodurantibacterium</taxon>
    </lineage>
</organism>
<feature type="transmembrane region" description="Helical" evidence="8">
    <location>
        <begin position="19"/>
        <end position="37"/>
    </location>
</feature>
<reference evidence="11" key="1">
    <citation type="journal article" date="2019" name="Int. J. Syst. Evol. Microbiol.">
        <title>The Global Catalogue of Microorganisms (GCM) 10K type strain sequencing project: providing services to taxonomists for standard genome sequencing and annotation.</title>
        <authorList>
            <consortium name="The Broad Institute Genomics Platform"/>
            <consortium name="The Broad Institute Genome Sequencing Center for Infectious Disease"/>
            <person name="Wu L."/>
            <person name="Ma J."/>
        </authorList>
    </citation>
    <scope>NUCLEOTIDE SEQUENCE [LARGE SCALE GENOMIC DNA]</scope>
    <source>
        <strain evidence="11">CGMCC 4.7242</strain>
    </source>
</reference>
<evidence type="ECO:0000256" key="8">
    <source>
        <dbReference type="SAM" id="Phobius"/>
    </source>
</evidence>
<evidence type="ECO:0000256" key="7">
    <source>
        <dbReference type="ARBA" id="ARBA00023136"/>
    </source>
</evidence>
<feature type="transmembrane region" description="Helical" evidence="8">
    <location>
        <begin position="114"/>
        <end position="131"/>
    </location>
</feature>
<dbReference type="RefSeq" id="WP_390259728.1">
    <property type="nucleotide sequence ID" value="NZ_JBHUGH010000003.1"/>
</dbReference>
<feature type="transmembrane region" description="Helical" evidence="8">
    <location>
        <begin position="161"/>
        <end position="177"/>
    </location>
</feature>
<keyword evidence="7 8" id="KW-0472">Membrane</keyword>
<feature type="transmembrane region" description="Helical" evidence="8">
    <location>
        <begin position="82"/>
        <end position="102"/>
    </location>
</feature>
<comment type="subcellular location">
    <subcellularLocation>
        <location evidence="1">Cell membrane</location>
        <topology evidence="1">Multi-pass membrane protein</topology>
    </subcellularLocation>
</comment>